<protein>
    <recommendedName>
        <fullName evidence="13">BUB protein kinase</fullName>
    </recommendedName>
</protein>
<evidence type="ECO:0000313" key="11">
    <source>
        <dbReference type="EMBL" id="KTW31149.1"/>
    </source>
</evidence>
<comment type="caution">
    <text evidence="11">The sequence shown here is derived from an EMBL/GenBank/DDBJ whole genome shotgun (WGS) entry which is preliminary data.</text>
</comment>
<evidence type="ECO:0000256" key="3">
    <source>
        <dbReference type="ARBA" id="ARBA00022741"/>
    </source>
</evidence>
<evidence type="ECO:0000256" key="7">
    <source>
        <dbReference type="PROSITE-ProRule" id="PRU10141"/>
    </source>
</evidence>
<gene>
    <name evidence="11" type="ORF">T551_01222</name>
</gene>
<dbReference type="InterPro" id="IPR011009">
    <property type="entry name" value="Kinase-like_dom_sf"/>
</dbReference>
<feature type="domain" description="Protein kinase" evidence="9">
    <location>
        <begin position="652"/>
        <end position="946"/>
    </location>
</feature>
<dbReference type="STRING" id="1408657.A0A0W4ZS08"/>
<feature type="region of interest" description="Disordered" evidence="8">
    <location>
        <begin position="420"/>
        <end position="439"/>
    </location>
</feature>
<evidence type="ECO:0000259" key="9">
    <source>
        <dbReference type="PROSITE" id="PS50011"/>
    </source>
</evidence>
<name>A0A0W4ZS08_PNEJ7</name>
<dbReference type="OrthoDB" id="248495at2759"/>
<dbReference type="InterPro" id="IPR017441">
    <property type="entry name" value="Protein_kinase_ATP_BS"/>
</dbReference>
<dbReference type="CDD" id="cd13981">
    <property type="entry name" value="STKc_Bub1_BubR1"/>
    <property type="match status" value="1"/>
</dbReference>
<keyword evidence="5 7" id="KW-0067">ATP-binding</keyword>
<feature type="binding site" evidence="7">
    <location>
        <position position="685"/>
    </location>
    <ligand>
        <name>ATP</name>
        <dbReference type="ChEBI" id="CHEBI:30616"/>
    </ligand>
</feature>
<sequence>MISFKESIEDQKENIEPLRQGRSVKSLAKAFSEDPCSLKIKNDQERRVFESEIENLDDHDDPLDVWIKYIKWTNETYPHGQSAESGLVSLLERCIRCFVNVSYYKEDPRYLKVWIQYMKYIDDPRELFCFLAYNNIGQSLSTFYEEYANFLEENGRKFQANEIYQLGIERKARPFDRLQRRYNEFLKRSVENPSINGPSSPALAPIRSALSTKFLSSLNDSGNLVQLNNTKKPSGMSRINVYVDSENDERFTKSFKTSKWDNIGTIQERRKENYQEAKQWVGEKLPMKKQNQQFLFTEKFTVFRDEENKTFKESLNLFENPPMPKKEEKIVVNLEAIYCKNGEEFSLDELKAKAMGLLGKTWEDNAADSAMVPLCFESKTVLKDSSQAFDLSKKQASPTINTKAALADIFDIFNQPLKCEQSDSSSDENNNEIGYEDNSVQKHMENVSQSQDLLDDEFHPNSFNEENKDINYKDQSESIKTLRENDKNETIQTYNSFTTPSRENVSSFPLDKHSSSINITTPIVEDTEQLLLLSHLKPEKKEKMQFNEESDLISTPYLNLEKKKPTHSTSFKHQSLSNCYVIKEPICNPFEDNIQKTILSNLNPSNFYGGFYNFSDKIYGKLDLERFNKPSFKKSSHNNQDLLVKLTENTSYLIKKKLGEGAFAFIYLAETKNSSNSTPQLRAIKIERSSIPWEFYIIRQVKHRLNLHRALESIIDVYEMYIYRDVGFLIMRYRDQGTILDLVNMFKAETGNGVDEVLAIFFTIELLRTLEQLHNKHILHGDLKPDNCLVRFDPVETEWLSKYQKDGSGGWASKGIVIIDFGRGIDLKMFSPHVQFVVDTQTDEQDCAEMREARPWTYQIDYHGLATIIHTLLFGKHIETIPEKTLGLGAVRKKYRLASGFKRYWQQDLWKKLFDLLLNPIANAGEKGLPITENLKQVREEMEIWLVENCEKGIGLKGIIWKIETLLQERK</sequence>
<evidence type="ECO:0008006" key="13">
    <source>
        <dbReference type="Google" id="ProtNLM"/>
    </source>
</evidence>
<keyword evidence="2" id="KW-0158">Chromosome</keyword>
<dbReference type="Gene3D" id="1.25.40.430">
    <property type="match status" value="1"/>
</dbReference>
<dbReference type="GO" id="GO:0032991">
    <property type="term" value="C:protein-containing complex"/>
    <property type="evidence" value="ECO:0007669"/>
    <property type="project" value="UniProtKB-ARBA"/>
</dbReference>
<dbReference type="Pfam" id="PF00069">
    <property type="entry name" value="Pkinase"/>
    <property type="match status" value="1"/>
</dbReference>
<proteinExistence type="predicted"/>
<accession>A0A0W4ZS08</accession>
<dbReference type="InterPro" id="IPR008271">
    <property type="entry name" value="Ser/Thr_kinase_AS"/>
</dbReference>
<evidence type="ECO:0000256" key="6">
    <source>
        <dbReference type="ARBA" id="ARBA00023328"/>
    </source>
</evidence>
<keyword evidence="12" id="KW-1185">Reference proteome</keyword>
<dbReference type="InterPro" id="IPR000719">
    <property type="entry name" value="Prot_kinase_dom"/>
</dbReference>
<dbReference type="Gene3D" id="1.10.510.10">
    <property type="entry name" value="Transferase(Phosphotransferase) domain 1"/>
    <property type="match status" value="1"/>
</dbReference>
<dbReference type="GO" id="GO:0007094">
    <property type="term" value="P:mitotic spindle assembly checkpoint signaling"/>
    <property type="evidence" value="ECO:0007669"/>
    <property type="project" value="InterPro"/>
</dbReference>
<dbReference type="InterPro" id="IPR013212">
    <property type="entry name" value="Mad3/Bub1_I"/>
</dbReference>
<dbReference type="PROSITE" id="PS51489">
    <property type="entry name" value="BUB1_N"/>
    <property type="match status" value="1"/>
</dbReference>
<dbReference type="eggNOG" id="KOG1166">
    <property type="taxonomic scope" value="Eukaryota"/>
</dbReference>
<evidence type="ECO:0000256" key="1">
    <source>
        <dbReference type="ARBA" id="ARBA00004629"/>
    </source>
</evidence>
<keyword evidence="3 7" id="KW-0547">Nucleotide-binding</keyword>
<dbReference type="GO" id="GO:0000776">
    <property type="term" value="C:kinetochore"/>
    <property type="evidence" value="ECO:0007669"/>
    <property type="project" value="UniProtKB-KW"/>
</dbReference>
<feature type="domain" description="BUB1 N-terminal" evidence="10">
    <location>
        <begin position="49"/>
        <end position="209"/>
    </location>
</feature>
<dbReference type="RefSeq" id="XP_018230139.1">
    <property type="nucleotide sequence ID" value="XM_018373485.1"/>
</dbReference>
<organism evidence="11 12">
    <name type="scientific">Pneumocystis jirovecii (strain RU7)</name>
    <name type="common">Human pneumocystis pneumonia agent</name>
    <dbReference type="NCBI Taxonomy" id="1408657"/>
    <lineage>
        <taxon>Eukaryota</taxon>
        <taxon>Fungi</taxon>
        <taxon>Dikarya</taxon>
        <taxon>Ascomycota</taxon>
        <taxon>Taphrinomycotina</taxon>
        <taxon>Pneumocystomycetes</taxon>
        <taxon>Pneumocystaceae</taxon>
        <taxon>Pneumocystis</taxon>
    </lineage>
</organism>
<evidence type="ECO:0000256" key="5">
    <source>
        <dbReference type="ARBA" id="ARBA00022840"/>
    </source>
</evidence>
<evidence type="ECO:0000256" key="8">
    <source>
        <dbReference type="SAM" id="MobiDB-lite"/>
    </source>
</evidence>
<dbReference type="PANTHER" id="PTHR14030:SF4">
    <property type="entry name" value="BUB1 KINASE, ISOFORM A-RELATED"/>
    <property type="match status" value="1"/>
</dbReference>
<dbReference type="Pfam" id="PF08311">
    <property type="entry name" value="Mad3_BUB1_I"/>
    <property type="match status" value="1"/>
</dbReference>
<dbReference type="PANTHER" id="PTHR14030">
    <property type="entry name" value="MITOTIC CHECKPOINT SERINE/THREONINE-PROTEIN KINASE BUB1"/>
    <property type="match status" value="1"/>
</dbReference>
<comment type="subcellular location">
    <subcellularLocation>
        <location evidence="1">Chromosome</location>
        <location evidence="1">Centromere</location>
        <location evidence="1">Kinetochore</location>
    </subcellularLocation>
</comment>
<dbReference type="SUPFAM" id="SSF56112">
    <property type="entry name" value="Protein kinase-like (PK-like)"/>
    <property type="match status" value="1"/>
</dbReference>
<dbReference type="GO" id="GO:0004672">
    <property type="term" value="F:protein kinase activity"/>
    <property type="evidence" value="ECO:0007669"/>
    <property type="project" value="InterPro"/>
</dbReference>
<dbReference type="GO" id="GO:0051754">
    <property type="term" value="P:meiotic sister chromatid cohesion, centromeric"/>
    <property type="evidence" value="ECO:0007669"/>
    <property type="project" value="TreeGrafter"/>
</dbReference>
<dbReference type="InterPro" id="IPR012572">
    <property type="entry name" value="Mad3/Bub1_II"/>
</dbReference>
<dbReference type="PROSITE" id="PS00108">
    <property type="entry name" value="PROTEIN_KINASE_ST"/>
    <property type="match status" value="1"/>
</dbReference>
<dbReference type="EMBL" id="LFWA01000005">
    <property type="protein sequence ID" value="KTW31149.1"/>
    <property type="molecule type" value="Genomic_DNA"/>
</dbReference>
<dbReference type="Pfam" id="PF08171">
    <property type="entry name" value="Mad3_BUB1_II"/>
    <property type="match status" value="1"/>
</dbReference>
<dbReference type="PROSITE" id="PS50011">
    <property type="entry name" value="PROTEIN_KINASE_DOM"/>
    <property type="match status" value="1"/>
</dbReference>
<reference evidence="12" key="1">
    <citation type="journal article" date="2016" name="Nat. Commun.">
        <title>Genome analysis of three Pneumocystis species reveals adaptation mechanisms to life exclusively in mammalian hosts.</title>
        <authorList>
            <person name="Ma L."/>
            <person name="Chen Z."/>
            <person name="Huang D.W."/>
            <person name="Kutty G."/>
            <person name="Ishihara M."/>
            <person name="Wang H."/>
            <person name="Abouelleil A."/>
            <person name="Bishop L."/>
            <person name="Davey E."/>
            <person name="Deng R."/>
            <person name="Deng X."/>
            <person name="Fan L."/>
            <person name="Fantoni G."/>
            <person name="Fitzgerald M."/>
            <person name="Gogineni E."/>
            <person name="Goldberg J.M."/>
            <person name="Handley G."/>
            <person name="Hu X."/>
            <person name="Huber C."/>
            <person name="Jiao X."/>
            <person name="Jones K."/>
            <person name="Levin J.Z."/>
            <person name="Liu Y."/>
            <person name="Macdonald P."/>
            <person name="Melnikov A."/>
            <person name="Raley C."/>
            <person name="Sassi M."/>
            <person name="Sherman B.T."/>
            <person name="Song X."/>
            <person name="Sykes S."/>
            <person name="Tran B."/>
            <person name="Walsh L."/>
            <person name="Xia Y."/>
            <person name="Yang J."/>
            <person name="Young S."/>
            <person name="Zeng Q."/>
            <person name="Zheng X."/>
            <person name="Stephens R."/>
            <person name="Nusbaum C."/>
            <person name="Birren B.W."/>
            <person name="Azadi P."/>
            <person name="Lempicki R.A."/>
            <person name="Cuomo C.A."/>
            <person name="Kovacs J.A."/>
        </authorList>
    </citation>
    <scope>NUCLEOTIDE SEQUENCE [LARGE SCALE GENOMIC DNA]</scope>
    <source>
        <strain evidence="12">RU7</strain>
    </source>
</reference>
<evidence type="ECO:0000313" key="12">
    <source>
        <dbReference type="Proteomes" id="UP000053447"/>
    </source>
</evidence>
<dbReference type="GeneID" id="28939740"/>
<dbReference type="InterPro" id="IPR011990">
    <property type="entry name" value="TPR-like_helical_dom_sf"/>
</dbReference>
<dbReference type="Proteomes" id="UP000053447">
    <property type="component" value="Unassembled WGS sequence"/>
</dbReference>
<dbReference type="Gene3D" id="6.10.20.170">
    <property type="match status" value="1"/>
</dbReference>
<dbReference type="VEuPathDB" id="FungiDB:T551_01222"/>
<evidence type="ECO:0000256" key="2">
    <source>
        <dbReference type="ARBA" id="ARBA00022454"/>
    </source>
</evidence>
<dbReference type="SMART" id="SM00220">
    <property type="entry name" value="S_TKc"/>
    <property type="match status" value="1"/>
</dbReference>
<dbReference type="PROSITE" id="PS00107">
    <property type="entry name" value="PROTEIN_KINASE_ATP"/>
    <property type="match status" value="1"/>
</dbReference>
<dbReference type="FunFam" id="1.25.40.430:FF:000003">
    <property type="entry name" value="Checkpoint serine/threonine-protein kinase BUB1"/>
    <property type="match status" value="1"/>
</dbReference>
<keyword evidence="6" id="KW-0137">Centromere</keyword>
<keyword evidence="4" id="KW-0995">Kinetochore</keyword>
<evidence type="ECO:0000259" key="10">
    <source>
        <dbReference type="PROSITE" id="PS51489"/>
    </source>
</evidence>
<dbReference type="AlphaFoldDB" id="A0A0W4ZS08"/>
<dbReference type="InterPro" id="IPR015661">
    <property type="entry name" value="Bub1/Mad3"/>
</dbReference>
<dbReference type="GO" id="GO:0005524">
    <property type="term" value="F:ATP binding"/>
    <property type="evidence" value="ECO:0007669"/>
    <property type="project" value="UniProtKB-UniRule"/>
</dbReference>
<dbReference type="SMART" id="SM00777">
    <property type="entry name" value="Mad3_BUB1_I"/>
    <property type="match status" value="1"/>
</dbReference>
<dbReference type="SUPFAM" id="SSF48452">
    <property type="entry name" value="TPR-like"/>
    <property type="match status" value="1"/>
</dbReference>
<evidence type="ECO:0000256" key="4">
    <source>
        <dbReference type="ARBA" id="ARBA00022838"/>
    </source>
</evidence>
<dbReference type="GO" id="GO:0005634">
    <property type="term" value="C:nucleus"/>
    <property type="evidence" value="ECO:0007669"/>
    <property type="project" value="TreeGrafter"/>
</dbReference>